<keyword evidence="1" id="KW-0805">Transcription regulation</keyword>
<dbReference type="InterPro" id="IPR046335">
    <property type="entry name" value="LacI/GalR-like_sensor"/>
</dbReference>
<keyword evidence="3" id="KW-0804">Transcription</keyword>
<dbReference type="SMART" id="SM00354">
    <property type="entry name" value="HTH_LACI"/>
    <property type="match status" value="1"/>
</dbReference>
<reference evidence="5 6" key="1">
    <citation type="submission" date="2019-03" db="EMBL/GenBank/DDBJ databases">
        <title>Genomic Encyclopedia of Type Strains, Phase III (KMG-III): the genomes of soil and plant-associated and newly described type strains.</title>
        <authorList>
            <person name="Whitman W."/>
        </authorList>
    </citation>
    <scope>NUCLEOTIDE SEQUENCE [LARGE SCALE GENOMIC DNA]</scope>
    <source>
        <strain evidence="5 6">VKM Ac-2570</strain>
    </source>
</reference>
<dbReference type="InterPro" id="IPR010982">
    <property type="entry name" value="Lambda_DNA-bd_dom_sf"/>
</dbReference>
<dbReference type="AlphaFoldDB" id="A0A4V3G7F9"/>
<evidence type="ECO:0000313" key="5">
    <source>
        <dbReference type="EMBL" id="TDW18924.1"/>
    </source>
</evidence>
<dbReference type="PROSITE" id="PS50932">
    <property type="entry name" value="HTH_LACI_2"/>
    <property type="match status" value="1"/>
</dbReference>
<evidence type="ECO:0000259" key="4">
    <source>
        <dbReference type="PROSITE" id="PS50932"/>
    </source>
</evidence>
<dbReference type="PANTHER" id="PTHR30146:SF109">
    <property type="entry name" value="HTH-TYPE TRANSCRIPTIONAL REGULATOR GALS"/>
    <property type="match status" value="1"/>
</dbReference>
<keyword evidence="6" id="KW-1185">Reference proteome</keyword>
<dbReference type="SUPFAM" id="SSF47413">
    <property type="entry name" value="lambda repressor-like DNA-binding domains"/>
    <property type="match status" value="1"/>
</dbReference>
<protein>
    <submittedName>
        <fullName evidence="5">LacI family transcriptional regulator</fullName>
    </submittedName>
</protein>
<accession>A0A4V3G7F9</accession>
<evidence type="ECO:0000256" key="3">
    <source>
        <dbReference type="ARBA" id="ARBA00023163"/>
    </source>
</evidence>
<proteinExistence type="predicted"/>
<sequence>MTGEGSALAKRVAISDVAARAGVSPTTVSHVLSGRRHVSEVTRARVRSVMDELGWEPNQLARSLRMQRTQTIALIVPDITNPFYPSVARGLLDVVTEPGYQVLIGNTDGSSQAERDLVARMVTRSVDAMVFAGYYSKASDVTAAVEAGIPVALMGGRRASPGIDVLSSDDLAAGEIATRYLIGRGYHRIGFITGPSGDGPPADRVKGYRRALTSAGLRFNSQLIVREEFSRAGGTAGLQKLLELRKPPRAVLCTNDMVAIGALDVARARGLRVPDDLAVMGFDDIEAAALISPALTTIAGDPREQGRAVGRVLLGRLEETGRLEGTAASLPQRILFAPSVVPRESA</sequence>
<evidence type="ECO:0000256" key="1">
    <source>
        <dbReference type="ARBA" id="ARBA00023015"/>
    </source>
</evidence>
<dbReference type="InterPro" id="IPR000843">
    <property type="entry name" value="HTH_LacI"/>
</dbReference>
<dbReference type="CDD" id="cd06267">
    <property type="entry name" value="PBP1_LacI_sugar_binding-like"/>
    <property type="match status" value="1"/>
</dbReference>
<dbReference type="EMBL" id="SODF01000002">
    <property type="protein sequence ID" value="TDW18924.1"/>
    <property type="molecule type" value="Genomic_DNA"/>
</dbReference>
<dbReference type="Gene3D" id="3.40.50.2300">
    <property type="match status" value="2"/>
</dbReference>
<dbReference type="PANTHER" id="PTHR30146">
    <property type="entry name" value="LACI-RELATED TRANSCRIPTIONAL REPRESSOR"/>
    <property type="match status" value="1"/>
</dbReference>
<feature type="domain" description="HTH lacI-type" evidence="4">
    <location>
        <begin position="12"/>
        <end position="66"/>
    </location>
</feature>
<dbReference type="GO" id="GO:0003700">
    <property type="term" value="F:DNA-binding transcription factor activity"/>
    <property type="evidence" value="ECO:0007669"/>
    <property type="project" value="TreeGrafter"/>
</dbReference>
<dbReference type="OrthoDB" id="37081at2"/>
<dbReference type="Gene3D" id="1.10.260.40">
    <property type="entry name" value="lambda repressor-like DNA-binding domains"/>
    <property type="match status" value="1"/>
</dbReference>
<gene>
    <name evidence="5" type="ORF">EV650_5526</name>
</gene>
<dbReference type="GO" id="GO:0000976">
    <property type="term" value="F:transcription cis-regulatory region binding"/>
    <property type="evidence" value="ECO:0007669"/>
    <property type="project" value="TreeGrafter"/>
</dbReference>
<dbReference type="Pfam" id="PF00356">
    <property type="entry name" value="LacI"/>
    <property type="match status" value="1"/>
</dbReference>
<evidence type="ECO:0000313" key="6">
    <source>
        <dbReference type="Proteomes" id="UP000295447"/>
    </source>
</evidence>
<dbReference type="CDD" id="cd01392">
    <property type="entry name" value="HTH_LacI"/>
    <property type="match status" value="1"/>
</dbReference>
<dbReference type="PROSITE" id="PS00356">
    <property type="entry name" value="HTH_LACI_1"/>
    <property type="match status" value="1"/>
</dbReference>
<evidence type="ECO:0000256" key="2">
    <source>
        <dbReference type="ARBA" id="ARBA00023125"/>
    </source>
</evidence>
<keyword evidence="2" id="KW-0238">DNA-binding</keyword>
<dbReference type="RefSeq" id="WP_134121845.1">
    <property type="nucleotide sequence ID" value="NZ_SODF01000002.1"/>
</dbReference>
<dbReference type="Proteomes" id="UP000295447">
    <property type="component" value="Unassembled WGS sequence"/>
</dbReference>
<name>A0A4V3G7F9_9ACTN</name>
<organism evidence="5 6">
    <name type="scientific">Kribbella kalugense</name>
    <dbReference type="NCBI Taxonomy" id="2512221"/>
    <lineage>
        <taxon>Bacteria</taxon>
        <taxon>Bacillati</taxon>
        <taxon>Actinomycetota</taxon>
        <taxon>Actinomycetes</taxon>
        <taxon>Propionibacteriales</taxon>
        <taxon>Kribbellaceae</taxon>
        <taxon>Kribbella</taxon>
    </lineage>
</organism>
<dbReference type="Pfam" id="PF13377">
    <property type="entry name" value="Peripla_BP_3"/>
    <property type="match status" value="1"/>
</dbReference>
<dbReference type="InterPro" id="IPR028082">
    <property type="entry name" value="Peripla_BP_I"/>
</dbReference>
<comment type="caution">
    <text evidence="5">The sequence shown here is derived from an EMBL/GenBank/DDBJ whole genome shotgun (WGS) entry which is preliminary data.</text>
</comment>
<dbReference type="SUPFAM" id="SSF53822">
    <property type="entry name" value="Periplasmic binding protein-like I"/>
    <property type="match status" value="1"/>
</dbReference>